<feature type="transmembrane region" description="Helical" evidence="8">
    <location>
        <begin position="118"/>
        <end position="136"/>
    </location>
</feature>
<feature type="transmembrane region" description="Helical" evidence="8">
    <location>
        <begin position="142"/>
        <end position="162"/>
    </location>
</feature>
<reference evidence="11 12" key="1">
    <citation type="submission" date="2018-11" db="EMBL/GenBank/DDBJ databases">
        <title>Sequencing the genomes of 1000 actinobacteria strains.</title>
        <authorList>
            <person name="Klenk H.-P."/>
        </authorList>
    </citation>
    <scope>NUCLEOTIDE SEQUENCE [LARGE SCALE GENOMIC DNA]</scope>
    <source>
        <strain evidence="11 12">DSM 11294</strain>
    </source>
</reference>
<dbReference type="Pfam" id="PF00361">
    <property type="entry name" value="Proton_antipo_M"/>
    <property type="match status" value="1"/>
</dbReference>
<feature type="domain" description="NADH:quinone oxidoreductase/Mrp antiporter transmembrane" evidence="9">
    <location>
        <begin position="135"/>
        <end position="431"/>
    </location>
</feature>
<feature type="transmembrane region" description="Helical" evidence="8">
    <location>
        <begin position="421"/>
        <end position="446"/>
    </location>
</feature>
<gene>
    <name evidence="11" type="ORF">EDD31_1339</name>
</gene>
<feature type="transmembrane region" description="Helical" evidence="8">
    <location>
        <begin position="253"/>
        <end position="272"/>
    </location>
</feature>
<feature type="transmembrane region" description="Helical" evidence="8">
    <location>
        <begin position="315"/>
        <end position="337"/>
    </location>
</feature>
<evidence type="ECO:0000259" key="9">
    <source>
        <dbReference type="Pfam" id="PF00361"/>
    </source>
</evidence>
<feature type="transmembrane region" description="Helical" evidence="8">
    <location>
        <begin position="216"/>
        <end position="241"/>
    </location>
</feature>
<evidence type="ECO:0000313" key="11">
    <source>
        <dbReference type="EMBL" id="ROR72974.1"/>
    </source>
</evidence>
<keyword evidence="3" id="KW-1003">Cell membrane</keyword>
<evidence type="ECO:0000256" key="7">
    <source>
        <dbReference type="RuleBase" id="RU000320"/>
    </source>
</evidence>
<dbReference type="Proteomes" id="UP000280668">
    <property type="component" value="Unassembled WGS sequence"/>
</dbReference>
<comment type="similarity">
    <text evidence="2">Belongs to the CPA3 antiporters (TC 2.A.63) subunit D family.</text>
</comment>
<dbReference type="EMBL" id="RKHK01000001">
    <property type="protein sequence ID" value="ROR72974.1"/>
    <property type="molecule type" value="Genomic_DNA"/>
</dbReference>
<evidence type="ECO:0000256" key="1">
    <source>
        <dbReference type="ARBA" id="ARBA00004651"/>
    </source>
</evidence>
<organism evidence="11 12">
    <name type="scientific">Bogoriella caseilytica</name>
    <dbReference type="NCBI Taxonomy" id="56055"/>
    <lineage>
        <taxon>Bacteria</taxon>
        <taxon>Bacillati</taxon>
        <taxon>Actinomycetota</taxon>
        <taxon>Actinomycetes</taxon>
        <taxon>Micrococcales</taxon>
        <taxon>Bogoriellaceae</taxon>
        <taxon>Bogoriella</taxon>
    </lineage>
</organism>
<feature type="transmembrane region" description="Helical" evidence="8">
    <location>
        <begin position="40"/>
        <end position="61"/>
    </location>
</feature>
<feature type="domain" description="NADH-Ubiquinone oxidoreductase (complex I) chain 5 N-terminal" evidence="10">
    <location>
        <begin position="77"/>
        <end position="119"/>
    </location>
</feature>
<evidence type="ECO:0000256" key="6">
    <source>
        <dbReference type="ARBA" id="ARBA00023136"/>
    </source>
</evidence>
<feature type="transmembrane region" description="Helical" evidence="8">
    <location>
        <begin position="467"/>
        <end position="488"/>
    </location>
</feature>
<evidence type="ECO:0000256" key="3">
    <source>
        <dbReference type="ARBA" id="ARBA00022475"/>
    </source>
</evidence>
<dbReference type="AlphaFoldDB" id="A0A3N2BD36"/>
<dbReference type="PANTHER" id="PTHR42703">
    <property type="entry name" value="NADH DEHYDROGENASE"/>
    <property type="match status" value="1"/>
</dbReference>
<dbReference type="RefSeq" id="WP_245990977.1">
    <property type="nucleotide sequence ID" value="NZ_RKHK01000001.1"/>
</dbReference>
<evidence type="ECO:0000256" key="4">
    <source>
        <dbReference type="ARBA" id="ARBA00022692"/>
    </source>
</evidence>
<feature type="transmembrane region" description="Helical" evidence="8">
    <location>
        <begin position="86"/>
        <end position="106"/>
    </location>
</feature>
<protein>
    <submittedName>
        <fullName evidence="11">Multicomponent Na+:H+ antiporter subunit D</fullName>
    </submittedName>
</protein>
<evidence type="ECO:0000313" key="12">
    <source>
        <dbReference type="Proteomes" id="UP000280668"/>
    </source>
</evidence>
<evidence type="ECO:0000256" key="8">
    <source>
        <dbReference type="SAM" id="Phobius"/>
    </source>
</evidence>
<dbReference type="InterPro" id="IPR001516">
    <property type="entry name" value="Proton_antipo_N"/>
</dbReference>
<feature type="transmembrane region" description="Helical" evidence="8">
    <location>
        <begin position="6"/>
        <end position="28"/>
    </location>
</feature>
<feature type="transmembrane region" description="Helical" evidence="8">
    <location>
        <begin position="381"/>
        <end position="401"/>
    </location>
</feature>
<feature type="transmembrane region" description="Helical" evidence="8">
    <location>
        <begin position="349"/>
        <end position="369"/>
    </location>
</feature>
<dbReference type="Pfam" id="PF00662">
    <property type="entry name" value="Proton_antipo_N"/>
    <property type="match status" value="1"/>
</dbReference>
<dbReference type="PANTHER" id="PTHR42703:SF1">
    <property type="entry name" value="NA(+)_H(+) ANTIPORTER SUBUNIT D1"/>
    <property type="match status" value="1"/>
</dbReference>
<dbReference type="PRINTS" id="PR01434">
    <property type="entry name" value="NADHDHGNASE5"/>
</dbReference>
<keyword evidence="6 8" id="KW-0472">Membrane</keyword>
<evidence type="ECO:0000256" key="5">
    <source>
        <dbReference type="ARBA" id="ARBA00022989"/>
    </source>
</evidence>
<evidence type="ECO:0000259" key="10">
    <source>
        <dbReference type="Pfam" id="PF00662"/>
    </source>
</evidence>
<feature type="transmembrane region" description="Helical" evidence="8">
    <location>
        <begin position="284"/>
        <end position="303"/>
    </location>
</feature>
<dbReference type="InterPro" id="IPR001750">
    <property type="entry name" value="ND/Mrp_TM"/>
</dbReference>
<sequence>MSELFALAGPVLLPGLILLSLATALVIFPMAEGRVRLRSTVNIVAAVAKVVLIGLLVPVVVTEGLRPEFAVPFLPGVDLVLRADPLALFVAGLSAVLWLLTTIYAIGYLEDRPHRSRFFGFFSLCVMATVGIAFAGNLVTFLVFYELLTLVTYPLVAHWGTPQSLRAARSYMRYAMTGGLAVLIGVVTLTMVAGPVDFAEGGAAGVAELAGDTPELAIAIFVLIVGGMGVKAALVPLHGWLPAAMVAPAPVSALLHAVAVVKAGVFGIVRTVDDVYGIDVASELGVLPPLLAAAAFTIIYGSYQALRQTDLKKRLAYSTVSQVSYVTLGIATANVLATTGGVVHLVHQGIMKITLFFCAGLFAEVLRAHTVQDLRGAGRRMPWTSAAFTIGAFGMIGLPPTAGFISKWQLAQGAMGTEHTWVLAILIGSSVLNAAYFLPVVYRLWWSDATEVPEGIAATGVLREPRSLLLPALVTAGFTLALGIGASLSFAPLGMAQLIAEGVFR</sequence>
<dbReference type="GO" id="GO:0005886">
    <property type="term" value="C:plasma membrane"/>
    <property type="evidence" value="ECO:0007669"/>
    <property type="project" value="UniProtKB-SubCell"/>
</dbReference>
<keyword evidence="5 8" id="KW-1133">Transmembrane helix</keyword>
<keyword evidence="4 7" id="KW-0812">Transmembrane</keyword>
<proteinExistence type="inferred from homology"/>
<feature type="transmembrane region" description="Helical" evidence="8">
    <location>
        <begin position="174"/>
        <end position="196"/>
    </location>
</feature>
<dbReference type="InterPro" id="IPR050586">
    <property type="entry name" value="CPA3_Na-H_Antiporter_D"/>
</dbReference>
<keyword evidence="12" id="KW-1185">Reference proteome</keyword>
<comment type="subcellular location">
    <subcellularLocation>
        <location evidence="1">Cell membrane</location>
        <topology evidence="1">Multi-pass membrane protein</topology>
    </subcellularLocation>
    <subcellularLocation>
        <location evidence="7">Membrane</location>
        <topology evidence="7">Multi-pass membrane protein</topology>
    </subcellularLocation>
</comment>
<name>A0A3N2BD36_9MICO</name>
<evidence type="ECO:0000256" key="2">
    <source>
        <dbReference type="ARBA" id="ARBA00005346"/>
    </source>
</evidence>
<comment type="caution">
    <text evidence="11">The sequence shown here is derived from an EMBL/GenBank/DDBJ whole genome shotgun (WGS) entry which is preliminary data.</text>
</comment>
<accession>A0A3N2BD36</accession>